<evidence type="ECO:0000313" key="2">
    <source>
        <dbReference type="Proteomes" id="UP000827092"/>
    </source>
</evidence>
<organism evidence="1 2">
    <name type="scientific">Oedothorax gibbosus</name>
    <dbReference type="NCBI Taxonomy" id="931172"/>
    <lineage>
        <taxon>Eukaryota</taxon>
        <taxon>Metazoa</taxon>
        <taxon>Ecdysozoa</taxon>
        <taxon>Arthropoda</taxon>
        <taxon>Chelicerata</taxon>
        <taxon>Arachnida</taxon>
        <taxon>Araneae</taxon>
        <taxon>Araneomorphae</taxon>
        <taxon>Entelegynae</taxon>
        <taxon>Araneoidea</taxon>
        <taxon>Linyphiidae</taxon>
        <taxon>Erigoninae</taxon>
        <taxon>Oedothorax</taxon>
    </lineage>
</organism>
<dbReference type="EMBL" id="JAFNEN010000027">
    <property type="protein sequence ID" value="KAG8199442.1"/>
    <property type="molecule type" value="Genomic_DNA"/>
</dbReference>
<evidence type="ECO:0000313" key="1">
    <source>
        <dbReference type="EMBL" id="KAG8199442.1"/>
    </source>
</evidence>
<dbReference type="AlphaFoldDB" id="A0AAV6VUK4"/>
<protein>
    <submittedName>
        <fullName evidence="1">Uncharacterized protein</fullName>
    </submittedName>
</protein>
<reference evidence="1 2" key="1">
    <citation type="journal article" date="2022" name="Nat. Ecol. Evol.">
        <title>A masculinizing supergene underlies an exaggerated male reproductive morph in a spider.</title>
        <authorList>
            <person name="Hendrickx F."/>
            <person name="De Corte Z."/>
            <person name="Sonet G."/>
            <person name="Van Belleghem S.M."/>
            <person name="Kostlbacher S."/>
            <person name="Vangestel C."/>
        </authorList>
    </citation>
    <scope>NUCLEOTIDE SEQUENCE [LARGE SCALE GENOMIC DNA]</scope>
    <source>
        <strain evidence="1">W744_W776</strain>
    </source>
</reference>
<proteinExistence type="predicted"/>
<sequence length="106" mass="11966">MPCALLTYLKHIYNYPLPPTLISSIRPADTPTHKYTNSAAPNAHRHFLPPLLQLDNPTPQPPGRFLQFLRSSEKRLIEGINLVRCRTGDQRRTDGHTLRLAFVPGG</sequence>
<dbReference type="Proteomes" id="UP000827092">
    <property type="component" value="Unassembled WGS sequence"/>
</dbReference>
<gene>
    <name evidence="1" type="ORF">JTE90_000309</name>
</gene>
<name>A0AAV6VUK4_9ARAC</name>
<comment type="caution">
    <text evidence="1">The sequence shown here is derived from an EMBL/GenBank/DDBJ whole genome shotgun (WGS) entry which is preliminary data.</text>
</comment>
<accession>A0AAV6VUK4</accession>
<keyword evidence="2" id="KW-1185">Reference proteome</keyword>